<evidence type="ECO:0000256" key="2">
    <source>
        <dbReference type="ARBA" id="ARBA00009347"/>
    </source>
</evidence>
<dbReference type="InterPro" id="IPR046373">
    <property type="entry name" value="Acyl-CoA_Oxase/DH_mid-dom_sf"/>
</dbReference>
<dbReference type="Pfam" id="PF02771">
    <property type="entry name" value="Acyl-CoA_dh_N"/>
    <property type="match status" value="1"/>
</dbReference>
<dbReference type="InterPro" id="IPR037069">
    <property type="entry name" value="AcylCoA_DH/ox_N_sf"/>
</dbReference>
<dbReference type="Gene3D" id="1.20.140.10">
    <property type="entry name" value="Butyryl-CoA Dehydrogenase, subunit A, domain 3"/>
    <property type="match status" value="1"/>
</dbReference>
<dbReference type="Gene3D" id="2.40.110.10">
    <property type="entry name" value="Butyryl-CoA Dehydrogenase, subunit A, domain 2"/>
    <property type="match status" value="1"/>
</dbReference>
<dbReference type="InterPro" id="IPR009100">
    <property type="entry name" value="AcylCoA_DH/oxidase_NM_dom_sf"/>
</dbReference>
<organism evidence="10 11">
    <name type="scientific">Geodia barretti</name>
    <name type="common">Barrett's horny sponge</name>
    <dbReference type="NCBI Taxonomy" id="519541"/>
    <lineage>
        <taxon>Eukaryota</taxon>
        <taxon>Metazoa</taxon>
        <taxon>Porifera</taxon>
        <taxon>Demospongiae</taxon>
        <taxon>Heteroscleromorpha</taxon>
        <taxon>Tetractinellida</taxon>
        <taxon>Astrophorina</taxon>
        <taxon>Geodiidae</taxon>
        <taxon>Geodia</taxon>
    </lineage>
</organism>
<gene>
    <name evidence="10" type="ORF">GBAR_LOCUS17679</name>
</gene>
<dbReference type="Proteomes" id="UP001174909">
    <property type="component" value="Unassembled WGS sequence"/>
</dbReference>
<evidence type="ECO:0000313" key="11">
    <source>
        <dbReference type="Proteomes" id="UP001174909"/>
    </source>
</evidence>
<dbReference type="InterPro" id="IPR009075">
    <property type="entry name" value="AcylCo_DH/oxidase_C"/>
</dbReference>
<keyword evidence="11" id="KW-1185">Reference proteome</keyword>
<dbReference type="GO" id="GO:0003995">
    <property type="term" value="F:acyl-CoA dehydrogenase activity"/>
    <property type="evidence" value="ECO:0007669"/>
    <property type="project" value="TreeGrafter"/>
</dbReference>
<proteinExistence type="inferred from homology"/>
<evidence type="ECO:0000256" key="1">
    <source>
        <dbReference type="ARBA" id="ARBA00001974"/>
    </source>
</evidence>
<dbReference type="Gene3D" id="1.10.540.10">
    <property type="entry name" value="Acyl-CoA dehydrogenase/oxidase, N-terminal domain"/>
    <property type="match status" value="1"/>
</dbReference>
<dbReference type="Pfam" id="PF02770">
    <property type="entry name" value="Acyl-CoA_dh_M"/>
    <property type="match status" value="1"/>
</dbReference>
<evidence type="ECO:0000256" key="3">
    <source>
        <dbReference type="ARBA" id="ARBA00022630"/>
    </source>
</evidence>
<dbReference type="InterPro" id="IPR006091">
    <property type="entry name" value="Acyl-CoA_Oxase/DH_mid-dom"/>
</dbReference>
<dbReference type="EMBL" id="CASHTH010002521">
    <property type="protein sequence ID" value="CAI8031160.1"/>
    <property type="molecule type" value="Genomic_DNA"/>
</dbReference>
<evidence type="ECO:0000256" key="4">
    <source>
        <dbReference type="ARBA" id="ARBA00022827"/>
    </source>
</evidence>
<dbReference type="InterPro" id="IPR013786">
    <property type="entry name" value="AcylCoA_DH/ox_N"/>
</dbReference>
<evidence type="ECO:0000259" key="9">
    <source>
        <dbReference type="Pfam" id="PF02771"/>
    </source>
</evidence>
<evidence type="ECO:0000259" key="8">
    <source>
        <dbReference type="Pfam" id="PF02770"/>
    </source>
</evidence>
<dbReference type="AlphaFoldDB" id="A0AA35SJC6"/>
<evidence type="ECO:0000256" key="5">
    <source>
        <dbReference type="ARBA" id="ARBA00023002"/>
    </source>
</evidence>
<evidence type="ECO:0000256" key="6">
    <source>
        <dbReference type="RuleBase" id="RU362125"/>
    </source>
</evidence>
<dbReference type="SUPFAM" id="SSF56645">
    <property type="entry name" value="Acyl-CoA dehydrogenase NM domain-like"/>
    <property type="match status" value="1"/>
</dbReference>
<dbReference type="InterPro" id="IPR036250">
    <property type="entry name" value="AcylCo_DH-like_C"/>
</dbReference>
<comment type="cofactor">
    <cofactor evidence="1 6">
        <name>FAD</name>
        <dbReference type="ChEBI" id="CHEBI:57692"/>
    </cofactor>
</comment>
<evidence type="ECO:0000259" key="7">
    <source>
        <dbReference type="Pfam" id="PF00441"/>
    </source>
</evidence>
<name>A0AA35SJC6_GEOBA</name>
<dbReference type="CDD" id="cd00567">
    <property type="entry name" value="ACAD"/>
    <property type="match status" value="1"/>
</dbReference>
<dbReference type="Pfam" id="PF00441">
    <property type="entry name" value="Acyl-CoA_dh_1"/>
    <property type="match status" value="1"/>
</dbReference>
<reference evidence="10" key="1">
    <citation type="submission" date="2023-03" db="EMBL/GenBank/DDBJ databases">
        <authorList>
            <person name="Steffen K."/>
            <person name="Cardenas P."/>
        </authorList>
    </citation>
    <scope>NUCLEOTIDE SEQUENCE</scope>
</reference>
<evidence type="ECO:0000313" key="10">
    <source>
        <dbReference type="EMBL" id="CAI8031160.1"/>
    </source>
</evidence>
<feature type="domain" description="Acyl-CoA dehydrogenase/oxidase N-terminal" evidence="9">
    <location>
        <begin position="6"/>
        <end position="117"/>
    </location>
</feature>
<comment type="caution">
    <text evidence="10">The sequence shown here is derived from an EMBL/GenBank/DDBJ whole genome shotgun (WGS) entry which is preliminary data.</text>
</comment>
<dbReference type="GO" id="GO:0050660">
    <property type="term" value="F:flavin adenine dinucleotide binding"/>
    <property type="evidence" value="ECO:0007669"/>
    <property type="project" value="InterPro"/>
</dbReference>
<accession>A0AA35SJC6</accession>
<keyword evidence="3 6" id="KW-0285">Flavoprotein</keyword>
<feature type="domain" description="Acyl-CoA oxidase/dehydrogenase middle" evidence="8">
    <location>
        <begin position="123"/>
        <end position="213"/>
    </location>
</feature>
<sequence length="378" mass="40687">MDLGLTEIQQMLKSSAQEFLARECPTTLVREMEEDERGYPDELWRQMSGLGWAGVPFPEQYGGTGGDFLDLAVLLEEIGRSLAPSPYFSSVVLGGLTVLDAGSDAQKDDLLSRVCDGSGILTLAITEASATFEAWGVETTATTDGNGFALNGTKLFVPDAHVADVIIVAARTNQSGPPEAGITLFLVPARMEGLEVTPIRTIGSERQFEVSLNNVRLPSSAVLGEVNGGWAIADRAIQRAIAGQCITMLGGATAVLDMTVEYVKQRTQFGRPVGSFQAVQHHCAQMATDVEGCRGVSYQAAWMLAEGLPAQREISIAKAWISQAYRRVCATAHQCHGAIGFTKEHDLQLYTRRAKVQELGYGDVNYHKELAMASIAGE</sequence>
<dbReference type="PANTHER" id="PTHR43884:SF20">
    <property type="entry name" value="ACYL-COA DEHYDROGENASE FADE28"/>
    <property type="match status" value="1"/>
</dbReference>
<dbReference type="PANTHER" id="PTHR43884">
    <property type="entry name" value="ACYL-COA DEHYDROGENASE"/>
    <property type="match status" value="1"/>
</dbReference>
<comment type="similarity">
    <text evidence="2 6">Belongs to the acyl-CoA dehydrogenase family.</text>
</comment>
<dbReference type="SUPFAM" id="SSF47203">
    <property type="entry name" value="Acyl-CoA dehydrogenase C-terminal domain-like"/>
    <property type="match status" value="1"/>
</dbReference>
<protein>
    <submittedName>
        <fullName evidence="10">Probable acyl-CoA dehydrogenase YngJ</fullName>
    </submittedName>
</protein>
<feature type="domain" description="Acyl-CoA dehydrogenase/oxidase C-terminal" evidence="7">
    <location>
        <begin position="227"/>
        <end position="373"/>
    </location>
</feature>
<keyword evidence="5 6" id="KW-0560">Oxidoreductase</keyword>
<keyword evidence="4 6" id="KW-0274">FAD</keyword>